<evidence type="ECO:0000256" key="1">
    <source>
        <dbReference type="ARBA" id="ARBA00022679"/>
    </source>
</evidence>
<gene>
    <name evidence="3" type="ORF">GIB67_025097</name>
</gene>
<protein>
    <submittedName>
        <fullName evidence="3">Uncharacterized protein</fullName>
    </submittedName>
</protein>
<name>A0A7J7N814_9MAGN</name>
<organism evidence="3 4">
    <name type="scientific">Kingdonia uniflora</name>
    <dbReference type="NCBI Taxonomy" id="39325"/>
    <lineage>
        <taxon>Eukaryota</taxon>
        <taxon>Viridiplantae</taxon>
        <taxon>Streptophyta</taxon>
        <taxon>Embryophyta</taxon>
        <taxon>Tracheophyta</taxon>
        <taxon>Spermatophyta</taxon>
        <taxon>Magnoliopsida</taxon>
        <taxon>Ranunculales</taxon>
        <taxon>Circaeasteraceae</taxon>
        <taxon>Kingdonia</taxon>
    </lineage>
</organism>
<comment type="caution">
    <text evidence="3">The sequence shown here is derived from an EMBL/GenBank/DDBJ whole genome shotgun (WGS) entry which is preliminary data.</text>
</comment>
<dbReference type="OrthoDB" id="1862401at2759"/>
<proteinExistence type="predicted"/>
<dbReference type="EMBL" id="JACGCM010000999">
    <property type="protein sequence ID" value="KAF6163233.1"/>
    <property type="molecule type" value="Genomic_DNA"/>
</dbReference>
<dbReference type="Pfam" id="PF02458">
    <property type="entry name" value="Transferase"/>
    <property type="match status" value="1"/>
</dbReference>
<sequence length="462" mass="51443">MEVPYTVKVLKQSQVSPPSGSVPQTSLPLTRFDIPWLMFSPVQRLFFYKFPYSTIHFMDTILPNLKHSLSITLQHFYPLAGNLTWLPQSNKPEILYVDGDSITFTVAESDYDFSSLCGYHGRKTNEFYPLLPQLEATSKTVLPLLALQVTIFPNSGICIGITISHAVADGKSSNHFMKSWTSVCRLGGKDTSLILESLPVCDRTMIMDPKGIAISTLKDMEMINISKQSLIPPTKAFTDPVEKFLATFVMGQSEIDRLKKWARERIIEKNKQTTEPPPNFSSFVVTCAYVWVCWIKALGPNVDKSREHFICSVENRMHVEPPLPQTYFGNCLRGCNTTIDTIDLTDEDGIAVAAEAITKGIKSARSRQNSAGLDMKMADFFKMASERIISVAGSPIFRVYDTDFGWGRPTKVDIISISGTGAISLSERRDGEAGLEVGLSLKKEEMEAFASLFSECIKGLPQ</sequence>
<dbReference type="AlphaFoldDB" id="A0A7J7N814"/>
<keyword evidence="1" id="KW-0808">Transferase</keyword>
<dbReference type="Proteomes" id="UP000541444">
    <property type="component" value="Unassembled WGS sequence"/>
</dbReference>
<evidence type="ECO:0000313" key="4">
    <source>
        <dbReference type="Proteomes" id="UP000541444"/>
    </source>
</evidence>
<dbReference type="Gene3D" id="3.30.559.10">
    <property type="entry name" value="Chloramphenicol acetyltransferase-like domain"/>
    <property type="match status" value="2"/>
</dbReference>
<dbReference type="InterPro" id="IPR051504">
    <property type="entry name" value="Plant_metabolite_acyltrans"/>
</dbReference>
<keyword evidence="4" id="KW-1185">Reference proteome</keyword>
<evidence type="ECO:0000256" key="2">
    <source>
        <dbReference type="ARBA" id="ARBA00023315"/>
    </source>
</evidence>
<dbReference type="InterPro" id="IPR023213">
    <property type="entry name" value="CAT-like_dom_sf"/>
</dbReference>
<keyword evidence="2" id="KW-0012">Acyltransferase</keyword>
<dbReference type="PANTHER" id="PTHR31625">
    <property type="match status" value="1"/>
</dbReference>
<dbReference type="GO" id="GO:0016747">
    <property type="term" value="F:acyltransferase activity, transferring groups other than amino-acyl groups"/>
    <property type="evidence" value="ECO:0007669"/>
    <property type="project" value="UniProtKB-ARBA"/>
</dbReference>
<reference evidence="3 4" key="1">
    <citation type="journal article" date="2020" name="IScience">
        <title>Genome Sequencing of the Endangered Kingdonia uniflora (Circaeasteraceae, Ranunculales) Reveals Potential Mechanisms of Evolutionary Specialization.</title>
        <authorList>
            <person name="Sun Y."/>
            <person name="Deng T."/>
            <person name="Zhang A."/>
            <person name="Moore M.J."/>
            <person name="Landis J.B."/>
            <person name="Lin N."/>
            <person name="Zhang H."/>
            <person name="Zhang X."/>
            <person name="Huang J."/>
            <person name="Zhang X."/>
            <person name="Sun H."/>
            <person name="Wang H."/>
        </authorList>
    </citation>
    <scope>NUCLEOTIDE SEQUENCE [LARGE SCALE GENOMIC DNA]</scope>
    <source>
        <strain evidence="3">TB1705</strain>
        <tissue evidence="3">Leaf</tissue>
    </source>
</reference>
<accession>A0A7J7N814</accession>
<evidence type="ECO:0000313" key="3">
    <source>
        <dbReference type="EMBL" id="KAF6163233.1"/>
    </source>
</evidence>